<reference evidence="2 3" key="1">
    <citation type="submission" date="2018-04" db="EMBL/GenBank/DDBJ databases">
        <authorList>
            <person name="Vogel A."/>
        </authorList>
    </citation>
    <scope>NUCLEOTIDE SEQUENCE [LARGE SCALE GENOMIC DNA]</scope>
</reference>
<dbReference type="AlphaFoldDB" id="A0A484MD56"/>
<proteinExistence type="predicted"/>
<sequence length="108" mass="11879">MLVDGVAQEQWLVRWSDGTDTDATWEPASVLQQHYPDLRLEDKAISVGGGVDTVHEEDREPSGDPATVPVGVAQLARQEVLKGKTRVRFLATALGATMLSIRLSIYKY</sequence>
<dbReference type="EMBL" id="OOIL02003256">
    <property type="protein sequence ID" value="VFQ86645.1"/>
    <property type="molecule type" value="Genomic_DNA"/>
</dbReference>
<dbReference type="Gene3D" id="2.40.50.40">
    <property type="match status" value="1"/>
</dbReference>
<dbReference type="InterPro" id="IPR016197">
    <property type="entry name" value="Chromo-like_dom_sf"/>
</dbReference>
<keyword evidence="1" id="KW-0472">Membrane</keyword>
<evidence type="ECO:0000313" key="2">
    <source>
        <dbReference type="EMBL" id="VFQ86645.1"/>
    </source>
</evidence>
<evidence type="ECO:0008006" key="4">
    <source>
        <dbReference type="Google" id="ProtNLM"/>
    </source>
</evidence>
<dbReference type="Proteomes" id="UP000595140">
    <property type="component" value="Unassembled WGS sequence"/>
</dbReference>
<protein>
    <recommendedName>
        <fullName evidence="4">Chromo domain-containing protein</fullName>
    </recommendedName>
</protein>
<accession>A0A484MD56</accession>
<evidence type="ECO:0000256" key="1">
    <source>
        <dbReference type="SAM" id="Phobius"/>
    </source>
</evidence>
<keyword evidence="1" id="KW-0812">Transmembrane</keyword>
<gene>
    <name evidence="2" type="ORF">CCAM_LOCUS28421</name>
</gene>
<dbReference type="SUPFAM" id="SSF54160">
    <property type="entry name" value="Chromo domain-like"/>
    <property type="match status" value="1"/>
</dbReference>
<name>A0A484MD56_9ASTE</name>
<evidence type="ECO:0000313" key="3">
    <source>
        <dbReference type="Proteomes" id="UP000595140"/>
    </source>
</evidence>
<feature type="transmembrane region" description="Helical" evidence="1">
    <location>
        <begin position="87"/>
        <end position="105"/>
    </location>
</feature>
<keyword evidence="1" id="KW-1133">Transmembrane helix</keyword>
<organism evidence="2 3">
    <name type="scientific">Cuscuta campestris</name>
    <dbReference type="NCBI Taxonomy" id="132261"/>
    <lineage>
        <taxon>Eukaryota</taxon>
        <taxon>Viridiplantae</taxon>
        <taxon>Streptophyta</taxon>
        <taxon>Embryophyta</taxon>
        <taxon>Tracheophyta</taxon>
        <taxon>Spermatophyta</taxon>
        <taxon>Magnoliopsida</taxon>
        <taxon>eudicotyledons</taxon>
        <taxon>Gunneridae</taxon>
        <taxon>Pentapetalae</taxon>
        <taxon>asterids</taxon>
        <taxon>lamiids</taxon>
        <taxon>Solanales</taxon>
        <taxon>Convolvulaceae</taxon>
        <taxon>Cuscuteae</taxon>
        <taxon>Cuscuta</taxon>
        <taxon>Cuscuta subgen. Grammica</taxon>
        <taxon>Cuscuta sect. Cleistogrammica</taxon>
    </lineage>
</organism>
<keyword evidence="3" id="KW-1185">Reference proteome</keyword>